<evidence type="ECO:0000256" key="4">
    <source>
        <dbReference type="ARBA" id="ARBA00022737"/>
    </source>
</evidence>
<organism evidence="9 10">
    <name type="scientific">Seleniivibrio woodruffii</name>
    <dbReference type="NCBI Taxonomy" id="1078050"/>
    <lineage>
        <taxon>Bacteria</taxon>
        <taxon>Pseudomonadati</taxon>
        <taxon>Deferribacterota</taxon>
        <taxon>Deferribacteres</taxon>
        <taxon>Deferribacterales</taxon>
        <taxon>Geovibrionaceae</taxon>
        <taxon>Seleniivibrio</taxon>
    </lineage>
</organism>
<keyword evidence="6" id="KW-0408">Iron</keyword>
<sequence>MSKQYGFYIDTKHCTGCKACFVACKDRQNLNSGEKFRKVYEFSGGNWSETDVNAYNNSIFAFYVSLGCQHCDNPACLNVCPANAYTKREADGVVVYDASKCISCFGCQNACPYKAPVYDHQAKHMKKCIMCTDEKTADGVPSPACVKACPSRALEFGEIEVLREKYGNANIVASFTAFTKPNAVFNLHKDSSSGTAVVNKEEVF</sequence>
<feature type="domain" description="4Fe-4S ferredoxin-type" evidence="8">
    <location>
        <begin position="5"/>
        <end position="35"/>
    </location>
</feature>
<keyword evidence="7" id="KW-0411">Iron-sulfur</keyword>
<evidence type="ECO:0000256" key="7">
    <source>
        <dbReference type="ARBA" id="ARBA00023014"/>
    </source>
</evidence>
<dbReference type="OrthoDB" id="9779457at2"/>
<dbReference type="InterPro" id="IPR017896">
    <property type="entry name" value="4Fe4S_Fe-S-bd"/>
</dbReference>
<evidence type="ECO:0000256" key="3">
    <source>
        <dbReference type="ARBA" id="ARBA00022723"/>
    </source>
</evidence>
<keyword evidence="4" id="KW-0677">Repeat</keyword>
<keyword evidence="3" id="KW-0479">Metal-binding</keyword>
<keyword evidence="10" id="KW-1185">Reference proteome</keyword>
<dbReference type="CDD" id="cd16371">
    <property type="entry name" value="DMSOR_beta_like"/>
    <property type="match status" value="1"/>
</dbReference>
<reference evidence="9 10" key="1">
    <citation type="submission" date="2019-03" db="EMBL/GenBank/DDBJ databases">
        <title>Genomic Encyclopedia of Type Strains, Phase IV (KMG-IV): sequencing the most valuable type-strain genomes for metagenomic binning, comparative biology and taxonomic classification.</title>
        <authorList>
            <person name="Goeker M."/>
        </authorList>
    </citation>
    <scope>NUCLEOTIDE SEQUENCE [LARGE SCALE GENOMIC DNA]</scope>
    <source>
        <strain evidence="9 10">DSM 24984</strain>
    </source>
</reference>
<evidence type="ECO:0000256" key="5">
    <source>
        <dbReference type="ARBA" id="ARBA00022982"/>
    </source>
</evidence>
<evidence type="ECO:0000256" key="2">
    <source>
        <dbReference type="ARBA" id="ARBA00022485"/>
    </source>
</evidence>
<evidence type="ECO:0000259" key="8">
    <source>
        <dbReference type="PROSITE" id="PS51379"/>
    </source>
</evidence>
<dbReference type="PROSITE" id="PS00198">
    <property type="entry name" value="4FE4S_FER_1"/>
    <property type="match status" value="1"/>
</dbReference>
<accession>A0A4R1KD82</accession>
<gene>
    <name evidence="9" type="ORF">C8D98_0460</name>
</gene>
<evidence type="ECO:0000313" key="9">
    <source>
        <dbReference type="EMBL" id="TCK61953.1"/>
    </source>
</evidence>
<evidence type="ECO:0000256" key="6">
    <source>
        <dbReference type="ARBA" id="ARBA00023004"/>
    </source>
</evidence>
<name>A0A4R1KD82_9BACT</name>
<comment type="caution">
    <text evidence="9">The sequence shown here is derived from an EMBL/GenBank/DDBJ whole genome shotgun (WGS) entry which is preliminary data.</text>
</comment>
<evidence type="ECO:0000256" key="1">
    <source>
        <dbReference type="ARBA" id="ARBA00022448"/>
    </source>
</evidence>
<dbReference type="GO" id="GO:0046872">
    <property type="term" value="F:metal ion binding"/>
    <property type="evidence" value="ECO:0007669"/>
    <property type="project" value="UniProtKB-KW"/>
</dbReference>
<dbReference type="Gene3D" id="3.30.70.20">
    <property type="match status" value="2"/>
</dbReference>
<protein>
    <submittedName>
        <fullName evidence="9">Anaerobic dimethyl sulfoxide reductase subunit B (Iron-sulfur subunit)</fullName>
    </submittedName>
</protein>
<dbReference type="AlphaFoldDB" id="A0A4R1KD82"/>
<dbReference type="Proteomes" id="UP000294614">
    <property type="component" value="Unassembled WGS sequence"/>
</dbReference>
<dbReference type="EMBL" id="SMGG01000003">
    <property type="protein sequence ID" value="TCK61953.1"/>
    <property type="molecule type" value="Genomic_DNA"/>
</dbReference>
<dbReference type="InterPro" id="IPR050954">
    <property type="entry name" value="ET_IronSulfur_Cluster-Binding"/>
</dbReference>
<dbReference type="Pfam" id="PF13247">
    <property type="entry name" value="Fer4_11"/>
    <property type="match status" value="1"/>
</dbReference>
<evidence type="ECO:0000313" key="10">
    <source>
        <dbReference type="Proteomes" id="UP000294614"/>
    </source>
</evidence>
<dbReference type="SUPFAM" id="SSF54862">
    <property type="entry name" value="4Fe-4S ferredoxins"/>
    <property type="match status" value="1"/>
</dbReference>
<keyword evidence="5" id="KW-0249">Electron transport</keyword>
<dbReference type="RefSeq" id="WP_132871649.1">
    <property type="nucleotide sequence ID" value="NZ_JAJUHT010000002.1"/>
</dbReference>
<keyword evidence="2" id="KW-0004">4Fe-4S</keyword>
<dbReference type="PANTHER" id="PTHR43177:SF5">
    <property type="entry name" value="ANAEROBIC DIMETHYL SULFOXIDE REDUCTASE CHAIN B-RELATED"/>
    <property type="match status" value="1"/>
</dbReference>
<dbReference type="PANTHER" id="PTHR43177">
    <property type="entry name" value="PROTEIN NRFC"/>
    <property type="match status" value="1"/>
</dbReference>
<proteinExistence type="predicted"/>
<dbReference type="InterPro" id="IPR017900">
    <property type="entry name" value="4Fe4S_Fe_S_CS"/>
</dbReference>
<dbReference type="GO" id="GO:0051539">
    <property type="term" value="F:4 iron, 4 sulfur cluster binding"/>
    <property type="evidence" value="ECO:0007669"/>
    <property type="project" value="UniProtKB-KW"/>
</dbReference>
<feature type="domain" description="4Fe-4S ferredoxin-type" evidence="8">
    <location>
        <begin position="92"/>
        <end position="121"/>
    </location>
</feature>
<dbReference type="PROSITE" id="PS51379">
    <property type="entry name" value="4FE4S_FER_2"/>
    <property type="match status" value="2"/>
</dbReference>
<keyword evidence="1" id="KW-0813">Transport</keyword>